<dbReference type="EMBL" id="CP117811">
    <property type="protein sequence ID" value="WDE96535.1"/>
    <property type="molecule type" value="Genomic_DNA"/>
</dbReference>
<evidence type="ECO:0000313" key="3">
    <source>
        <dbReference type="Proteomes" id="UP001214250"/>
    </source>
</evidence>
<organism evidence="2 3">
    <name type="scientific">Lentisphaera profundi</name>
    <dbReference type="NCBI Taxonomy" id="1658616"/>
    <lineage>
        <taxon>Bacteria</taxon>
        <taxon>Pseudomonadati</taxon>
        <taxon>Lentisphaerota</taxon>
        <taxon>Lentisphaeria</taxon>
        <taxon>Lentisphaerales</taxon>
        <taxon>Lentisphaeraceae</taxon>
        <taxon>Lentisphaera</taxon>
    </lineage>
</organism>
<sequence>MKYLLLLFCLPMLLSAGEIHLVNGRLIQGDLQWHKSFVKHGDQNYDLKNLLRVDFEKPLVDNEGEYIIFSDGSMIKAQSLKLDNKMGHLLINYRETELKVDLAQVSAFSFQGAKYPPKNTLPGFLNLNDFYNAGQVSYFTRSMLGQTKPQKNRYKKSMLKFLYLKSWENSTKEFKVFTTSREIIFAKIIEVTNESLKLDTILGSVEYPLEEISAIENLSKFKALNAEQIKNISYTPFLTQCKEMTYGNSFTGSAVEVGGFATKDFWSIHSRTNFDLMVPKGGHVFSTILQLDPLVKNGNIQFLIQQNGKELINVTMAGGKEKKIRIPVKMGIINIVVDYGQGGSAGDFLLMCKPRFLLEK</sequence>
<reference evidence="2 3" key="1">
    <citation type="submission" date="2023-02" db="EMBL/GenBank/DDBJ databases">
        <title>Genome sequence of Lentisphaera profundi SAORIC-696.</title>
        <authorList>
            <person name="Kim e."/>
            <person name="Cho J.-C."/>
            <person name="Choi A."/>
            <person name="Kang I."/>
        </authorList>
    </citation>
    <scope>NUCLEOTIDE SEQUENCE [LARGE SCALE GENOMIC DNA]</scope>
    <source>
        <strain evidence="2 3">SAORIC-696</strain>
    </source>
</reference>
<feature type="chain" id="PRO_5046172998" description="Glycosyl hydrolase family 98 putative carbohydrate-binding module domain-containing protein" evidence="1">
    <location>
        <begin position="17"/>
        <end position="360"/>
    </location>
</feature>
<gene>
    <name evidence="2" type="ORF">PQO03_00960</name>
</gene>
<evidence type="ECO:0000313" key="2">
    <source>
        <dbReference type="EMBL" id="WDE96535.1"/>
    </source>
</evidence>
<evidence type="ECO:0008006" key="4">
    <source>
        <dbReference type="Google" id="ProtNLM"/>
    </source>
</evidence>
<keyword evidence="3" id="KW-1185">Reference proteome</keyword>
<dbReference type="Proteomes" id="UP001214250">
    <property type="component" value="Chromosome 1"/>
</dbReference>
<dbReference type="RefSeq" id="WP_274150600.1">
    <property type="nucleotide sequence ID" value="NZ_CP117811.1"/>
</dbReference>
<evidence type="ECO:0000256" key="1">
    <source>
        <dbReference type="SAM" id="SignalP"/>
    </source>
</evidence>
<name>A0ABY7VTI4_9BACT</name>
<keyword evidence="1" id="KW-0732">Signal</keyword>
<feature type="signal peptide" evidence="1">
    <location>
        <begin position="1"/>
        <end position="16"/>
    </location>
</feature>
<accession>A0ABY7VTI4</accession>
<proteinExistence type="predicted"/>
<protein>
    <recommendedName>
        <fullName evidence="4">Glycosyl hydrolase family 98 putative carbohydrate-binding module domain-containing protein</fullName>
    </recommendedName>
</protein>